<protein>
    <submittedName>
        <fullName evidence="1">Uncharacterized protein</fullName>
    </submittedName>
</protein>
<dbReference type="Proteomes" id="UP000236379">
    <property type="component" value="Unassembled WGS sequence"/>
</dbReference>
<keyword evidence="2" id="KW-1185">Reference proteome</keyword>
<proteinExistence type="predicted"/>
<name>A0A2K3UWC0_9DEIO</name>
<dbReference type="OrthoDB" id="70672at2"/>
<dbReference type="RefSeq" id="WP_103311073.1">
    <property type="nucleotide sequence ID" value="NZ_PPPD01000001.1"/>
</dbReference>
<gene>
    <name evidence="1" type="ORF">CVO96_05120</name>
</gene>
<dbReference type="AlphaFoldDB" id="A0A2K3UWC0"/>
<sequence length="176" mass="19439">MRSSDANWLLSEELQSEAVAQTDGAAQARSVVALLNGGGLYTRTALLVLPLGWLGREGEISARLGIAHVHYQQWKLERISPDQSYLLYSAERLIAELDALCGEPYPYGTLLVSVFDLPLAALVPAELRKFWNYLFGTFSKRPRGVMLALPDGAPILPTETDLEGWQAAGRLARWEI</sequence>
<reference evidence="1 2" key="1">
    <citation type="submission" date="2018-01" db="EMBL/GenBank/DDBJ databases">
        <title>Deinococcus koreensis sp. nov., a radiation-resistant bacterium isolated from river water.</title>
        <authorList>
            <person name="Choi A."/>
        </authorList>
    </citation>
    <scope>NUCLEOTIDE SEQUENCE [LARGE SCALE GENOMIC DNA]</scope>
    <source>
        <strain evidence="1 2">SJW1-2</strain>
    </source>
</reference>
<evidence type="ECO:0000313" key="2">
    <source>
        <dbReference type="Proteomes" id="UP000236379"/>
    </source>
</evidence>
<organism evidence="1 2">
    <name type="scientific">Deinococcus koreensis</name>
    <dbReference type="NCBI Taxonomy" id="2054903"/>
    <lineage>
        <taxon>Bacteria</taxon>
        <taxon>Thermotogati</taxon>
        <taxon>Deinococcota</taxon>
        <taxon>Deinococci</taxon>
        <taxon>Deinococcales</taxon>
        <taxon>Deinococcaceae</taxon>
        <taxon>Deinococcus</taxon>
    </lineage>
</organism>
<evidence type="ECO:0000313" key="1">
    <source>
        <dbReference type="EMBL" id="PNY80834.1"/>
    </source>
</evidence>
<accession>A0A2K3UWC0</accession>
<dbReference type="EMBL" id="PPPD01000001">
    <property type="protein sequence ID" value="PNY80834.1"/>
    <property type="molecule type" value="Genomic_DNA"/>
</dbReference>
<comment type="caution">
    <text evidence="1">The sequence shown here is derived from an EMBL/GenBank/DDBJ whole genome shotgun (WGS) entry which is preliminary data.</text>
</comment>